<dbReference type="SMART" id="SM00448">
    <property type="entry name" value="REC"/>
    <property type="match status" value="1"/>
</dbReference>
<evidence type="ECO:0000313" key="6">
    <source>
        <dbReference type="Proteomes" id="UP000034665"/>
    </source>
</evidence>
<gene>
    <name evidence="5" type="ORF">UT41_C0001G0541</name>
</gene>
<dbReference type="Proteomes" id="UP000034665">
    <property type="component" value="Unassembled WGS sequence"/>
</dbReference>
<accession>A0A0G0RH48</accession>
<evidence type="ECO:0000313" key="5">
    <source>
        <dbReference type="EMBL" id="KKR12997.1"/>
    </source>
</evidence>
<dbReference type="STRING" id="1619013.UT41_C0001G0541"/>
<organism evidence="5 6">
    <name type="scientific">Candidatus Wolfebacteria bacterium GW2011_GWC2_39_22</name>
    <dbReference type="NCBI Taxonomy" id="1619013"/>
    <lineage>
        <taxon>Bacteria</taxon>
        <taxon>Candidatus Wolfeibacteriota</taxon>
    </lineage>
</organism>
<dbReference type="PROSITE" id="PS50110">
    <property type="entry name" value="RESPONSE_REGULATORY"/>
    <property type="match status" value="1"/>
</dbReference>
<dbReference type="PANTHER" id="PTHR44591:SF14">
    <property type="entry name" value="PROTEIN PILG"/>
    <property type="match status" value="1"/>
</dbReference>
<proteinExistence type="predicted"/>
<dbReference type="SUPFAM" id="SSF52172">
    <property type="entry name" value="CheY-like"/>
    <property type="match status" value="1"/>
</dbReference>
<dbReference type="InterPro" id="IPR011006">
    <property type="entry name" value="CheY-like_superfamily"/>
</dbReference>
<dbReference type="GO" id="GO:0000160">
    <property type="term" value="P:phosphorelay signal transduction system"/>
    <property type="evidence" value="ECO:0007669"/>
    <property type="project" value="InterPro"/>
</dbReference>
<dbReference type="Gene3D" id="3.40.50.2300">
    <property type="match status" value="1"/>
</dbReference>
<feature type="modified residue" description="4-aspartylphosphate" evidence="3">
    <location>
        <position position="53"/>
    </location>
</feature>
<evidence type="ECO:0000256" key="3">
    <source>
        <dbReference type="PROSITE-ProRule" id="PRU00169"/>
    </source>
</evidence>
<dbReference type="InterPro" id="IPR050595">
    <property type="entry name" value="Bact_response_regulator"/>
</dbReference>
<evidence type="ECO:0000256" key="2">
    <source>
        <dbReference type="ARBA" id="ARBA00023012"/>
    </source>
</evidence>
<sequence>MDKKILIVEDDKAEANVLLEKFSQEGFSVTTAENGKKGLERALMDHPDLILADIVMPIMDGITMINELRQDAWGKTVPVVILSNLNPDDEIVRHKAPLDFSYFLMKANWTLEDVVRAVKKELKMI</sequence>
<keyword evidence="2" id="KW-0902">Two-component regulatory system</keyword>
<comment type="caution">
    <text evidence="5">The sequence shown here is derived from an EMBL/GenBank/DDBJ whole genome shotgun (WGS) entry which is preliminary data.</text>
</comment>
<dbReference type="Pfam" id="PF00072">
    <property type="entry name" value="Response_reg"/>
    <property type="match status" value="1"/>
</dbReference>
<evidence type="ECO:0000256" key="1">
    <source>
        <dbReference type="ARBA" id="ARBA00022553"/>
    </source>
</evidence>
<dbReference type="EMBL" id="LBWR01000001">
    <property type="protein sequence ID" value="KKR12997.1"/>
    <property type="molecule type" value="Genomic_DNA"/>
</dbReference>
<protein>
    <recommendedName>
        <fullName evidence="4">Response regulatory domain-containing protein</fullName>
    </recommendedName>
</protein>
<keyword evidence="1 3" id="KW-0597">Phosphoprotein</keyword>
<dbReference type="PANTHER" id="PTHR44591">
    <property type="entry name" value="STRESS RESPONSE REGULATOR PROTEIN 1"/>
    <property type="match status" value="1"/>
</dbReference>
<reference evidence="5 6" key="1">
    <citation type="journal article" date="2015" name="Nature">
        <title>rRNA introns, odd ribosomes, and small enigmatic genomes across a large radiation of phyla.</title>
        <authorList>
            <person name="Brown C.T."/>
            <person name="Hug L.A."/>
            <person name="Thomas B.C."/>
            <person name="Sharon I."/>
            <person name="Castelle C.J."/>
            <person name="Singh A."/>
            <person name="Wilkins M.J."/>
            <person name="Williams K.H."/>
            <person name="Banfield J.F."/>
        </authorList>
    </citation>
    <scope>NUCLEOTIDE SEQUENCE [LARGE SCALE GENOMIC DNA]</scope>
</reference>
<dbReference type="AlphaFoldDB" id="A0A0G0RH48"/>
<dbReference type="InterPro" id="IPR001789">
    <property type="entry name" value="Sig_transdc_resp-reg_receiver"/>
</dbReference>
<name>A0A0G0RH48_9BACT</name>
<evidence type="ECO:0000259" key="4">
    <source>
        <dbReference type="PROSITE" id="PS50110"/>
    </source>
</evidence>
<feature type="domain" description="Response regulatory" evidence="4">
    <location>
        <begin position="4"/>
        <end position="121"/>
    </location>
</feature>